<accession>A0A099WG39</accession>
<dbReference type="EMBL" id="JNFA01000005">
    <property type="protein sequence ID" value="KGL43488.1"/>
    <property type="molecule type" value="Genomic_DNA"/>
</dbReference>
<comment type="caution">
    <text evidence="2">The sequence shown here is derived from an EMBL/GenBank/DDBJ whole genome shotgun (WGS) entry which is preliminary data.</text>
</comment>
<gene>
    <name evidence="2" type="ORF">EP57_02615</name>
</gene>
<dbReference type="Proteomes" id="UP000029844">
    <property type="component" value="Unassembled WGS sequence"/>
</dbReference>
<evidence type="ECO:0000259" key="1">
    <source>
        <dbReference type="Pfam" id="PF13349"/>
    </source>
</evidence>
<dbReference type="OrthoDB" id="2360413at2"/>
<keyword evidence="3" id="KW-1185">Reference proteome</keyword>
<feature type="domain" description="DUF4097" evidence="1">
    <location>
        <begin position="47"/>
        <end position="357"/>
    </location>
</feature>
<sequence>MKKHIIFGILLTAIGCIGFLICLVSGNIIDQGHAYTKNWSISNKSLQNLTIRSDYNIDVNFKKTTSDQNYITLNGNLTPKQIEKLNDTVLSKGNLTIDMKHSNPTLNKINLQDFGIQDITIHLASDFQFDNVVIESDTGKIDVNNLTSKHLKVAVQSGFVEGYKNDIQDATVRTKSADVELLHWLGNVTIHNDEGTAIIKDSIGDFQIISQSGIVQSHRNIGEAILLKTDTGKIVSTEDDVTTLNINTKAGVAILEEVDGKLAATAGTGKIVLRNIRGDLTATTDDADIILDQQTVAGNITAISKSGLVKMTLSPLFKSAPITTQTSTGEVFTPKTFSARQGSPKINIKTDSGDIKIFSEE</sequence>
<reference evidence="2 3" key="1">
    <citation type="submission" date="2014-05" db="EMBL/GenBank/DDBJ databases">
        <title>Novel Listeriaceae from food processing environments.</title>
        <authorList>
            <person name="den Bakker H.C."/>
        </authorList>
    </citation>
    <scope>NUCLEOTIDE SEQUENCE [LARGE SCALE GENOMIC DNA]</scope>
    <source>
        <strain evidence="2 3">FSL A5-0281</strain>
    </source>
</reference>
<dbReference type="Pfam" id="PF13349">
    <property type="entry name" value="DUF4097"/>
    <property type="match status" value="1"/>
</dbReference>
<name>A0A099WG39_9LIST</name>
<dbReference type="STRING" id="1552123.EP57_02615"/>
<evidence type="ECO:0000313" key="2">
    <source>
        <dbReference type="EMBL" id="KGL43488.1"/>
    </source>
</evidence>
<dbReference type="PROSITE" id="PS51257">
    <property type="entry name" value="PROKAR_LIPOPROTEIN"/>
    <property type="match status" value="1"/>
</dbReference>
<dbReference type="RefSeq" id="WP_036083938.1">
    <property type="nucleotide sequence ID" value="NZ_CBCSHQ010000001.1"/>
</dbReference>
<proteinExistence type="predicted"/>
<evidence type="ECO:0000313" key="3">
    <source>
        <dbReference type="Proteomes" id="UP000029844"/>
    </source>
</evidence>
<dbReference type="eggNOG" id="COG3595">
    <property type="taxonomic scope" value="Bacteria"/>
</dbReference>
<organism evidence="2 3">
    <name type="scientific">Listeria booriae</name>
    <dbReference type="NCBI Taxonomy" id="1552123"/>
    <lineage>
        <taxon>Bacteria</taxon>
        <taxon>Bacillati</taxon>
        <taxon>Bacillota</taxon>
        <taxon>Bacilli</taxon>
        <taxon>Bacillales</taxon>
        <taxon>Listeriaceae</taxon>
        <taxon>Listeria</taxon>
    </lineage>
</organism>
<protein>
    <recommendedName>
        <fullName evidence="1">DUF4097 domain-containing protein</fullName>
    </recommendedName>
</protein>
<dbReference type="InterPro" id="IPR025164">
    <property type="entry name" value="Toastrack_DUF4097"/>
</dbReference>
<dbReference type="GeneID" id="58716327"/>
<dbReference type="AlphaFoldDB" id="A0A099WG39"/>